<keyword evidence="4" id="KW-1185">Reference proteome</keyword>
<dbReference type="EMBL" id="CP020330">
    <property type="protein sequence ID" value="AQZ51177.1"/>
    <property type="molecule type" value="Genomic_DNA"/>
</dbReference>
<dbReference type="eggNOG" id="COG3333">
    <property type="taxonomic scope" value="Bacteria"/>
</dbReference>
<dbReference type="PANTHER" id="PTHR35342:SF5">
    <property type="entry name" value="TRICARBOXYLIC TRANSPORT PROTEIN"/>
    <property type="match status" value="1"/>
</dbReference>
<feature type="transmembrane region" description="Helical" evidence="1">
    <location>
        <begin position="386"/>
        <end position="406"/>
    </location>
</feature>
<feature type="transmembrane region" description="Helical" evidence="1">
    <location>
        <begin position="353"/>
        <end position="380"/>
    </location>
</feature>
<keyword evidence="1" id="KW-1133">Transmembrane helix</keyword>
<evidence type="ECO:0000259" key="2">
    <source>
        <dbReference type="Pfam" id="PF01970"/>
    </source>
</evidence>
<dbReference type="RefSeq" id="WP_018062960.1">
    <property type="nucleotide sequence ID" value="NZ_AQWH01000001.1"/>
</dbReference>
<dbReference type="STRING" id="1122214.Mame_01835"/>
<dbReference type="PANTHER" id="PTHR35342">
    <property type="entry name" value="TRICARBOXYLIC TRANSPORT PROTEIN"/>
    <property type="match status" value="1"/>
</dbReference>
<dbReference type="AlphaFoldDB" id="A0A1U9Z0F1"/>
<evidence type="ECO:0000256" key="1">
    <source>
        <dbReference type="SAM" id="Phobius"/>
    </source>
</evidence>
<dbReference type="Pfam" id="PF01970">
    <property type="entry name" value="TctA"/>
    <property type="match status" value="1"/>
</dbReference>
<feature type="domain" description="DUF112" evidence="2">
    <location>
        <begin position="20"/>
        <end position="437"/>
    </location>
</feature>
<reference evidence="3 4" key="1">
    <citation type="submission" date="2017-03" db="EMBL/GenBank/DDBJ databases">
        <title>Foreign affairs: Plasmid Transfer between Roseobacters and Rhizobia.</title>
        <authorList>
            <person name="Bartling P."/>
            <person name="Bunk B."/>
            <person name="Overmann J."/>
            <person name="Brinkmann H."/>
            <person name="Petersen J."/>
        </authorList>
    </citation>
    <scope>NUCLEOTIDE SEQUENCE [LARGE SCALE GENOMIC DNA]</scope>
    <source>
        <strain evidence="3 4">MACL11</strain>
    </source>
</reference>
<feature type="transmembrane region" description="Helical" evidence="1">
    <location>
        <begin position="169"/>
        <end position="188"/>
    </location>
</feature>
<keyword evidence="1" id="KW-0472">Membrane</keyword>
<gene>
    <name evidence="3" type="ORF">Mame_01835</name>
</gene>
<feature type="transmembrane region" description="Helical" evidence="1">
    <location>
        <begin position="418"/>
        <end position="443"/>
    </location>
</feature>
<feature type="transmembrane region" description="Helical" evidence="1">
    <location>
        <begin position="109"/>
        <end position="133"/>
    </location>
</feature>
<feature type="transmembrane region" description="Helical" evidence="1">
    <location>
        <begin position="145"/>
        <end position="162"/>
    </location>
</feature>
<proteinExistence type="predicted"/>
<keyword evidence="1" id="KW-0812">Transmembrane</keyword>
<sequence length="502" mass="52566">MDFINNLALGFSVAFAVKNLFFCFVGVLGGTLVGVLPGVGPLATIAILLPVTFSMGPDSALIMLAGIYYGAQYGGSTTAILLNLPGEASSAVTTLDGYQMARKGRAGPALATAALSSLFAGTIATLVIALFAAPLTHVAMAFRPPSYFSMMVLGLIASVVLAHGSVLKAIAMVLLGLLLGIIGTDIYTGTTRLNMGMLELADGVDIVALAIGLFGIAEILRNLETNEVRDVLNEKVKGLWLSLADLKRIFMPSVRGTAIGSALGILPGGGAMLSSFAAYIVEKKVSKNRAEFGQGAIEGVAAPEAANNAGSQTAFIPMLTLGLPSNAVMALMIGAMIIQGIQPGPDIIVKQPGMFWGLIVSMWIGNFMLVLLNLPLIGLWVKFLSVPYSVLVVAVMAFSAVGIYSASGTLFSMYELGFFALLGYLLMRLGCEPAPLTLGFILGPMMEEQLRRSMLMSRGDPTVFLTEPISLAFLVAAAIVLALLALPSIARKREEAFIESEG</sequence>
<protein>
    <submittedName>
        <fullName evidence="3">Tripartite tricarboxylate transporter TctA family protein</fullName>
    </submittedName>
</protein>
<dbReference type="KEGG" id="mmed:Mame_01835"/>
<feature type="transmembrane region" description="Helical" evidence="1">
    <location>
        <begin position="463"/>
        <end position="486"/>
    </location>
</feature>
<evidence type="ECO:0000313" key="4">
    <source>
        <dbReference type="Proteomes" id="UP000191135"/>
    </source>
</evidence>
<accession>A0A1U9Z0F1</accession>
<dbReference type="InterPro" id="IPR002823">
    <property type="entry name" value="DUF112_TM"/>
</dbReference>
<feature type="transmembrane region" description="Helical" evidence="1">
    <location>
        <begin position="321"/>
        <end position="341"/>
    </location>
</feature>
<organism evidence="3 4">
    <name type="scientific">Martelella mediterranea DSM 17316</name>
    <dbReference type="NCBI Taxonomy" id="1122214"/>
    <lineage>
        <taxon>Bacteria</taxon>
        <taxon>Pseudomonadati</taxon>
        <taxon>Pseudomonadota</taxon>
        <taxon>Alphaproteobacteria</taxon>
        <taxon>Hyphomicrobiales</taxon>
        <taxon>Aurantimonadaceae</taxon>
        <taxon>Martelella</taxon>
    </lineage>
</organism>
<feature type="transmembrane region" description="Helical" evidence="1">
    <location>
        <begin position="257"/>
        <end position="281"/>
    </location>
</feature>
<evidence type="ECO:0000313" key="3">
    <source>
        <dbReference type="EMBL" id="AQZ51177.1"/>
    </source>
</evidence>
<dbReference type="OrthoDB" id="9806425at2"/>
<name>A0A1U9Z0F1_9HYPH</name>
<dbReference type="Proteomes" id="UP000191135">
    <property type="component" value="Chromosome"/>
</dbReference>